<evidence type="ECO:0000256" key="17">
    <source>
        <dbReference type="ARBA" id="ARBA00049512"/>
    </source>
</evidence>
<comment type="subunit">
    <text evidence="3">Component of the cytochrome c oxidase (complex IV, CIV), a multisubunit enzyme composed of a catalytic core of 3 subunits and several supernumerary subunits. The complex exists as a monomer or a dimer and forms supercomplexes (SCs) in the inner mitochondrial membrane with ubiquinol-cytochrome c oxidoreductase (cytochrome b-c1 complex, complex III, CIII).</text>
</comment>
<keyword evidence="13 19" id="KW-1133">Transmembrane helix</keyword>
<protein>
    <recommendedName>
        <fullName evidence="4 18">Cytochrome c oxidase subunit 2</fullName>
    </recommendedName>
</protein>
<evidence type="ECO:0000313" key="22">
    <source>
        <dbReference type="EMBL" id="AER12190.1"/>
    </source>
</evidence>
<evidence type="ECO:0000256" key="19">
    <source>
        <dbReference type="SAM" id="Phobius"/>
    </source>
</evidence>
<dbReference type="Pfam" id="PF00116">
    <property type="entry name" value="COX2"/>
    <property type="match status" value="1"/>
</dbReference>
<evidence type="ECO:0000256" key="12">
    <source>
        <dbReference type="ARBA" id="ARBA00022982"/>
    </source>
</evidence>
<comment type="similarity">
    <text evidence="2 18">Belongs to the cytochrome c oxidase subunit 2 family.</text>
</comment>
<dbReference type="PROSITE" id="PS50857">
    <property type="entry name" value="COX2_CUA"/>
    <property type="match status" value="1"/>
</dbReference>
<evidence type="ECO:0000259" key="20">
    <source>
        <dbReference type="PROSITE" id="PS50857"/>
    </source>
</evidence>
<feature type="transmembrane region" description="Helical" evidence="19">
    <location>
        <begin position="26"/>
        <end position="51"/>
    </location>
</feature>
<dbReference type="PANTHER" id="PTHR22888">
    <property type="entry name" value="CYTOCHROME C OXIDASE, SUBUNIT II"/>
    <property type="match status" value="1"/>
</dbReference>
<comment type="catalytic activity">
    <reaction evidence="17">
        <text>4 Fe(II)-[cytochrome c] + O2 + 8 H(+)(in) = 4 Fe(III)-[cytochrome c] + 2 H2O + 4 H(+)(out)</text>
        <dbReference type="Rhea" id="RHEA:11436"/>
        <dbReference type="Rhea" id="RHEA-COMP:10350"/>
        <dbReference type="Rhea" id="RHEA-COMP:14399"/>
        <dbReference type="ChEBI" id="CHEBI:15377"/>
        <dbReference type="ChEBI" id="CHEBI:15378"/>
        <dbReference type="ChEBI" id="CHEBI:15379"/>
        <dbReference type="ChEBI" id="CHEBI:29033"/>
        <dbReference type="ChEBI" id="CHEBI:29034"/>
        <dbReference type="EC" id="7.1.1.9"/>
    </reaction>
    <physiologicalReaction direction="left-to-right" evidence="17">
        <dbReference type="Rhea" id="RHEA:11437"/>
    </physiologicalReaction>
</comment>
<dbReference type="GO" id="GO:0016491">
    <property type="term" value="F:oxidoreductase activity"/>
    <property type="evidence" value="ECO:0007669"/>
    <property type="project" value="InterPro"/>
</dbReference>
<evidence type="ECO:0000256" key="13">
    <source>
        <dbReference type="ARBA" id="ARBA00022989"/>
    </source>
</evidence>
<dbReference type="PRINTS" id="PR01166">
    <property type="entry name" value="CYCOXIDASEII"/>
</dbReference>
<evidence type="ECO:0000256" key="11">
    <source>
        <dbReference type="ARBA" id="ARBA00022967"/>
    </source>
</evidence>
<evidence type="ECO:0000256" key="14">
    <source>
        <dbReference type="ARBA" id="ARBA00023008"/>
    </source>
</evidence>
<dbReference type="GO" id="GO:0004129">
    <property type="term" value="F:cytochrome-c oxidase activity"/>
    <property type="evidence" value="ECO:0007669"/>
    <property type="project" value="UniProtKB-EC"/>
</dbReference>
<evidence type="ECO:0000256" key="2">
    <source>
        <dbReference type="ARBA" id="ARBA00007866"/>
    </source>
</evidence>
<evidence type="ECO:0000256" key="5">
    <source>
        <dbReference type="ARBA" id="ARBA00022448"/>
    </source>
</evidence>
<keyword evidence="16 18" id="KW-0472">Membrane</keyword>
<dbReference type="PROSITE" id="PS00078">
    <property type="entry name" value="COX2"/>
    <property type="match status" value="1"/>
</dbReference>
<comment type="cofactor">
    <cofactor evidence="18">
        <name>Cu cation</name>
        <dbReference type="ChEBI" id="CHEBI:23378"/>
    </cofactor>
    <text evidence="18">Binds a copper A center.</text>
</comment>
<dbReference type="PANTHER" id="PTHR22888:SF9">
    <property type="entry name" value="CYTOCHROME C OXIDASE SUBUNIT 2"/>
    <property type="match status" value="1"/>
</dbReference>
<keyword evidence="7 18" id="KW-0812">Transmembrane</keyword>
<dbReference type="InterPro" id="IPR011759">
    <property type="entry name" value="Cyt_c_oxidase_su2_TM_dom"/>
</dbReference>
<dbReference type="GO" id="GO:0042773">
    <property type="term" value="P:ATP synthesis coupled electron transport"/>
    <property type="evidence" value="ECO:0007669"/>
    <property type="project" value="TreeGrafter"/>
</dbReference>
<keyword evidence="14 18" id="KW-0186">Copper</keyword>
<evidence type="ECO:0000256" key="1">
    <source>
        <dbReference type="ARBA" id="ARBA00004448"/>
    </source>
</evidence>
<keyword evidence="8 18" id="KW-0479">Metal-binding</keyword>
<keyword evidence="10" id="KW-0460">Magnesium</keyword>
<evidence type="ECO:0000256" key="15">
    <source>
        <dbReference type="ARBA" id="ARBA00023128"/>
    </source>
</evidence>
<reference evidence="22" key="1">
    <citation type="journal article" date="2012" name="Comp. Biochem. Physiol. Part D Genomics Proteomics">
        <title>The mitogenome of Gammarus duebeni (Crustacea Amphipoda): A new gene order and non-neutral sequence evolution of tandem repeats in the control region.</title>
        <authorList>
            <person name="Krebes L."/>
            <person name="Bastrop R."/>
        </authorList>
    </citation>
    <scope>NUCLEOTIDE SEQUENCE</scope>
</reference>
<dbReference type="InterPro" id="IPR008972">
    <property type="entry name" value="Cupredoxin"/>
</dbReference>
<dbReference type="Gene3D" id="1.10.287.90">
    <property type="match status" value="1"/>
</dbReference>
<dbReference type="NCBIfam" id="TIGR02866">
    <property type="entry name" value="CoxB"/>
    <property type="match status" value="1"/>
</dbReference>
<dbReference type="Gene3D" id="2.60.40.420">
    <property type="entry name" value="Cupredoxins - blue copper proteins"/>
    <property type="match status" value="1"/>
</dbReference>
<dbReference type="AlphaFoldDB" id="H9M5R1"/>
<dbReference type="InterPro" id="IPR034210">
    <property type="entry name" value="CcO_II_C"/>
</dbReference>
<dbReference type="InterPro" id="IPR002429">
    <property type="entry name" value="CcO_II-like_C"/>
</dbReference>
<dbReference type="GO" id="GO:0005507">
    <property type="term" value="F:copper ion binding"/>
    <property type="evidence" value="ECO:0007669"/>
    <property type="project" value="InterPro"/>
</dbReference>
<gene>
    <name evidence="22" type="primary">cox2</name>
</gene>
<evidence type="ECO:0000256" key="8">
    <source>
        <dbReference type="ARBA" id="ARBA00022723"/>
    </source>
</evidence>
<dbReference type="SUPFAM" id="SSF81464">
    <property type="entry name" value="Cytochrome c oxidase subunit II-like, transmembrane region"/>
    <property type="match status" value="1"/>
</dbReference>
<evidence type="ECO:0000259" key="21">
    <source>
        <dbReference type="PROSITE" id="PS50999"/>
    </source>
</evidence>
<evidence type="ECO:0000256" key="10">
    <source>
        <dbReference type="ARBA" id="ARBA00022842"/>
    </source>
</evidence>
<feature type="domain" description="Cytochrome oxidase subunit II transmembrane region profile" evidence="21">
    <location>
        <begin position="1"/>
        <end position="91"/>
    </location>
</feature>
<keyword evidence="12 18" id="KW-0249">Electron transport</keyword>
<proteinExistence type="inferred from homology"/>
<keyword evidence="11" id="KW-1278">Translocase</keyword>
<dbReference type="CTD" id="4513"/>
<dbReference type="InterPro" id="IPR014222">
    <property type="entry name" value="Cyt_c_oxidase_su2"/>
</dbReference>
<evidence type="ECO:0000256" key="9">
    <source>
        <dbReference type="ARBA" id="ARBA00022792"/>
    </source>
</evidence>
<evidence type="ECO:0000256" key="6">
    <source>
        <dbReference type="ARBA" id="ARBA00022660"/>
    </source>
</evidence>
<evidence type="ECO:0000256" key="4">
    <source>
        <dbReference type="ARBA" id="ARBA00015946"/>
    </source>
</evidence>
<evidence type="ECO:0000256" key="7">
    <source>
        <dbReference type="ARBA" id="ARBA00022692"/>
    </source>
</evidence>
<dbReference type="RefSeq" id="YP_006234444.1">
    <property type="nucleotide sequence ID" value="NC_017760.1"/>
</dbReference>
<evidence type="ECO:0000256" key="16">
    <source>
        <dbReference type="ARBA" id="ARBA00023136"/>
    </source>
</evidence>
<geneLocation type="mitochondrion" evidence="22"/>
<dbReference type="InterPro" id="IPR036257">
    <property type="entry name" value="Cyt_c_oxidase_su2_TM_sf"/>
</dbReference>
<keyword evidence="6 18" id="KW-0679">Respiratory chain</keyword>
<feature type="transmembrane region" description="Helical" evidence="19">
    <location>
        <begin position="63"/>
        <end position="87"/>
    </location>
</feature>
<feature type="domain" description="Cytochrome oxidase subunit II copper A binding" evidence="20">
    <location>
        <begin position="92"/>
        <end position="224"/>
    </location>
</feature>
<sequence>MPTWHMISFQDSASPSMEQLTMFHDFTMAILTLITVLVALNLTFISLYSLTDRFLLQEQTTEIIWTACPVLILLLIALPSLQTLYLLDDPFSPNLTIKAVGHQWYWSYEYSDFPGLEFDSYMTPTSDLLSKSRLLEADNSVAIPTLSQIRLITTGADVIHSWTVPAFGVKADAVPGRLNQLMFSVKRPGIFYGQCSEICGSNHSFMPIKIEAIPMKNFLDWVIYFN</sequence>
<comment type="subcellular location">
    <subcellularLocation>
        <location evidence="1 18">Mitochondrion inner membrane</location>
        <topology evidence="1 18">Multi-pass membrane protein</topology>
    </subcellularLocation>
</comment>
<dbReference type="GO" id="GO:0005743">
    <property type="term" value="C:mitochondrial inner membrane"/>
    <property type="evidence" value="ECO:0007669"/>
    <property type="project" value="UniProtKB-SubCell"/>
</dbReference>
<dbReference type="InterPro" id="IPR045187">
    <property type="entry name" value="CcO_II"/>
</dbReference>
<keyword evidence="15 18" id="KW-0496">Mitochondrion</keyword>
<dbReference type="EMBL" id="JN704067">
    <property type="protein sequence ID" value="AER12190.1"/>
    <property type="molecule type" value="Genomic_DNA"/>
</dbReference>
<keyword evidence="9 18" id="KW-0999">Mitochondrion inner membrane</keyword>
<dbReference type="CDD" id="cd13912">
    <property type="entry name" value="CcO_II_C"/>
    <property type="match status" value="1"/>
</dbReference>
<dbReference type="InterPro" id="IPR001505">
    <property type="entry name" value="Copper_CuA"/>
</dbReference>
<organism evidence="22">
    <name type="scientific">Gammarus duebeni</name>
    <dbReference type="NCBI Taxonomy" id="178002"/>
    <lineage>
        <taxon>Eukaryota</taxon>
        <taxon>Metazoa</taxon>
        <taxon>Ecdysozoa</taxon>
        <taxon>Arthropoda</taxon>
        <taxon>Crustacea</taxon>
        <taxon>Multicrustacea</taxon>
        <taxon>Malacostraca</taxon>
        <taxon>Eumalacostraca</taxon>
        <taxon>Peracarida</taxon>
        <taxon>Amphipoda</taxon>
        <taxon>Senticaudata</taxon>
        <taxon>Gammarida</taxon>
        <taxon>Gammaridira</taxon>
        <taxon>Gammaroidea</taxon>
        <taxon>Gammaridae</taxon>
        <taxon>Gammarus</taxon>
    </lineage>
</organism>
<accession>H9M5R1</accession>
<keyword evidence="5 18" id="KW-0813">Transport</keyword>
<comment type="function">
    <text evidence="18">Component of the cytochrome c oxidase, the last enzyme in the mitochondrial electron transport chain which drives oxidative phosphorylation. The respiratory chain contains 3 multisubunit complexes succinate dehydrogenase (complex II, CII), ubiquinol-cytochrome c oxidoreductase (cytochrome b-c1 complex, complex III, CIII) and cytochrome c oxidase (complex IV, CIV), that cooperate to transfer electrons derived from NADH and succinate to molecular oxygen, creating an electrochemical gradient over the inner membrane that drives transmembrane transport and the ATP synthase. Cytochrome c oxidase is the component of the respiratory chain that catalyzes the reduction of oxygen to water. Electrons originating from reduced cytochrome c in the intermembrane space (IMS) are transferred via the dinuclear copper A center (CU(A)) of subunit 2 and heme A of subunit 1 to the active site in subunit 1, a binuclear center (BNC) formed by heme A3 and copper B (CU(B)). The BNC reduces molecular oxygen to 2 water molecules using 4 electrons from cytochrome c in the IMS and 4 protons from the mitochondrial matrix.</text>
</comment>
<dbReference type="SUPFAM" id="SSF49503">
    <property type="entry name" value="Cupredoxins"/>
    <property type="match status" value="1"/>
</dbReference>
<name>H9M5R1_9CRUS</name>
<dbReference type="FunFam" id="2.60.40.420:FF:000001">
    <property type="entry name" value="Cytochrome c oxidase subunit 2"/>
    <property type="match status" value="1"/>
</dbReference>
<dbReference type="PROSITE" id="PS50999">
    <property type="entry name" value="COX2_TM"/>
    <property type="match status" value="1"/>
</dbReference>
<evidence type="ECO:0000256" key="3">
    <source>
        <dbReference type="ARBA" id="ARBA00011164"/>
    </source>
</evidence>
<evidence type="ECO:0000256" key="18">
    <source>
        <dbReference type="RuleBase" id="RU000457"/>
    </source>
</evidence>
<dbReference type="GeneID" id="12354632"/>
<dbReference type="Pfam" id="PF02790">
    <property type="entry name" value="COX2_TM"/>
    <property type="match status" value="1"/>
</dbReference>